<dbReference type="Proteomes" id="UP000663929">
    <property type="component" value="Chromosome"/>
</dbReference>
<feature type="domain" description="Histidine kinase" evidence="15">
    <location>
        <begin position="627"/>
        <end position="836"/>
    </location>
</feature>
<feature type="transmembrane region" description="Helical" evidence="14">
    <location>
        <begin position="15"/>
        <end position="33"/>
    </location>
</feature>
<keyword evidence="8" id="KW-0418">Kinase</keyword>
<feature type="domain" description="CHASE" evidence="18">
    <location>
        <begin position="78"/>
        <end position="241"/>
    </location>
</feature>
<keyword evidence="11 14" id="KW-0472">Membrane</keyword>
<dbReference type="InterPro" id="IPR006189">
    <property type="entry name" value="CHASE_dom"/>
</dbReference>
<evidence type="ECO:0000256" key="2">
    <source>
        <dbReference type="ARBA" id="ARBA00004370"/>
    </source>
</evidence>
<proteinExistence type="predicted"/>
<comment type="subcellular location">
    <subcellularLocation>
        <location evidence="2">Membrane</location>
    </subcellularLocation>
</comment>
<accession>A0A8A4TIY5</accession>
<dbReference type="InterPro" id="IPR013656">
    <property type="entry name" value="PAS_4"/>
</dbReference>
<dbReference type="SUPFAM" id="SSF55785">
    <property type="entry name" value="PYP-like sensor domain (PAS domain)"/>
    <property type="match status" value="2"/>
</dbReference>
<dbReference type="Pfam" id="PF00989">
    <property type="entry name" value="PAS"/>
    <property type="match status" value="1"/>
</dbReference>
<dbReference type="SMART" id="SM00387">
    <property type="entry name" value="HATPase_c"/>
    <property type="match status" value="1"/>
</dbReference>
<dbReference type="Gene3D" id="1.10.287.130">
    <property type="match status" value="1"/>
</dbReference>
<organism evidence="19 20">
    <name type="scientific">Sulfidibacter corallicola</name>
    <dbReference type="NCBI Taxonomy" id="2818388"/>
    <lineage>
        <taxon>Bacteria</taxon>
        <taxon>Pseudomonadati</taxon>
        <taxon>Acidobacteriota</taxon>
        <taxon>Holophagae</taxon>
        <taxon>Acanthopleuribacterales</taxon>
        <taxon>Acanthopleuribacteraceae</taxon>
        <taxon>Sulfidibacter</taxon>
    </lineage>
</organism>
<evidence type="ECO:0000256" key="11">
    <source>
        <dbReference type="ARBA" id="ARBA00023136"/>
    </source>
</evidence>
<dbReference type="PRINTS" id="PR00344">
    <property type="entry name" value="BCTRLSENSOR"/>
</dbReference>
<dbReference type="SMART" id="SM00091">
    <property type="entry name" value="PAS"/>
    <property type="match status" value="2"/>
</dbReference>
<dbReference type="CDD" id="cd00082">
    <property type="entry name" value="HisKA"/>
    <property type="match status" value="1"/>
</dbReference>
<dbReference type="InterPro" id="IPR036890">
    <property type="entry name" value="HATPase_C_sf"/>
</dbReference>
<reference evidence="19" key="1">
    <citation type="submission" date="2021-03" db="EMBL/GenBank/DDBJ databases">
        <title>Acanthopleuribacteraceae sp. M133.</title>
        <authorList>
            <person name="Wang G."/>
        </authorList>
    </citation>
    <scope>NUCLEOTIDE SEQUENCE</scope>
    <source>
        <strain evidence="19">M133</strain>
    </source>
</reference>
<dbReference type="AlphaFoldDB" id="A0A8A4TIY5"/>
<keyword evidence="7" id="KW-0547">Nucleotide-binding</keyword>
<dbReference type="InterPro" id="IPR013767">
    <property type="entry name" value="PAS_fold"/>
</dbReference>
<dbReference type="SUPFAM" id="SSF47384">
    <property type="entry name" value="Homodimeric domain of signal transducing histidine kinase"/>
    <property type="match status" value="1"/>
</dbReference>
<protein>
    <recommendedName>
        <fullName evidence="13">Sensor protein FixL</fullName>
        <ecNumber evidence="3">2.7.13.3</ecNumber>
    </recommendedName>
</protein>
<dbReference type="PROSITE" id="PS50839">
    <property type="entry name" value="CHASE"/>
    <property type="match status" value="1"/>
</dbReference>
<dbReference type="InterPro" id="IPR005467">
    <property type="entry name" value="His_kinase_dom"/>
</dbReference>
<gene>
    <name evidence="19" type="ORF">J3U87_24785</name>
</gene>
<keyword evidence="6 14" id="KW-0812">Transmembrane</keyword>
<keyword evidence="10 14" id="KW-1133">Transmembrane helix</keyword>
<evidence type="ECO:0000313" key="20">
    <source>
        <dbReference type="Proteomes" id="UP000663929"/>
    </source>
</evidence>
<keyword evidence="20" id="KW-1185">Reference proteome</keyword>
<dbReference type="Gene3D" id="3.30.450.350">
    <property type="entry name" value="CHASE domain"/>
    <property type="match status" value="1"/>
</dbReference>
<keyword evidence="4" id="KW-0597">Phosphoprotein</keyword>
<dbReference type="GO" id="GO:0000155">
    <property type="term" value="F:phosphorelay sensor kinase activity"/>
    <property type="evidence" value="ECO:0007669"/>
    <property type="project" value="InterPro"/>
</dbReference>
<evidence type="ECO:0000256" key="3">
    <source>
        <dbReference type="ARBA" id="ARBA00012438"/>
    </source>
</evidence>
<evidence type="ECO:0000313" key="19">
    <source>
        <dbReference type="EMBL" id="QTD48811.1"/>
    </source>
</evidence>
<dbReference type="Pfam" id="PF02518">
    <property type="entry name" value="HATPase_c"/>
    <property type="match status" value="1"/>
</dbReference>
<dbReference type="PANTHER" id="PTHR43304:SF1">
    <property type="entry name" value="PAC DOMAIN-CONTAINING PROTEIN"/>
    <property type="match status" value="1"/>
</dbReference>
<feature type="domain" description="PAC" evidence="17">
    <location>
        <begin position="550"/>
        <end position="602"/>
    </location>
</feature>
<dbReference type="Gene3D" id="3.30.565.10">
    <property type="entry name" value="Histidine kinase-like ATPase, C-terminal domain"/>
    <property type="match status" value="1"/>
</dbReference>
<evidence type="ECO:0000256" key="9">
    <source>
        <dbReference type="ARBA" id="ARBA00022840"/>
    </source>
</evidence>
<evidence type="ECO:0000256" key="12">
    <source>
        <dbReference type="ARBA" id="ARBA00059827"/>
    </source>
</evidence>
<evidence type="ECO:0000256" key="1">
    <source>
        <dbReference type="ARBA" id="ARBA00000085"/>
    </source>
</evidence>
<dbReference type="InterPro" id="IPR052162">
    <property type="entry name" value="Sensor_kinase/Photoreceptor"/>
</dbReference>
<dbReference type="FunFam" id="3.30.450.20:FF:000060">
    <property type="entry name" value="Sensor protein FixL"/>
    <property type="match status" value="1"/>
</dbReference>
<keyword evidence="5" id="KW-0808">Transferase</keyword>
<dbReference type="InterPro" id="IPR004358">
    <property type="entry name" value="Sig_transdc_His_kin-like_C"/>
</dbReference>
<dbReference type="Pfam" id="PF00512">
    <property type="entry name" value="HisKA"/>
    <property type="match status" value="1"/>
</dbReference>
<dbReference type="InterPro" id="IPR000700">
    <property type="entry name" value="PAS-assoc_C"/>
</dbReference>
<evidence type="ECO:0000256" key="6">
    <source>
        <dbReference type="ARBA" id="ARBA00022692"/>
    </source>
</evidence>
<dbReference type="InterPro" id="IPR000014">
    <property type="entry name" value="PAS"/>
</dbReference>
<evidence type="ECO:0000256" key="7">
    <source>
        <dbReference type="ARBA" id="ARBA00022741"/>
    </source>
</evidence>
<dbReference type="PROSITE" id="PS50113">
    <property type="entry name" value="PAC"/>
    <property type="match status" value="1"/>
</dbReference>
<dbReference type="PANTHER" id="PTHR43304">
    <property type="entry name" value="PHYTOCHROME-LIKE PROTEIN CPH1"/>
    <property type="match status" value="1"/>
</dbReference>
<dbReference type="GO" id="GO:0006355">
    <property type="term" value="P:regulation of DNA-templated transcription"/>
    <property type="evidence" value="ECO:0007669"/>
    <property type="project" value="InterPro"/>
</dbReference>
<evidence type="ECO:0000256" key="5">
    <source>
        <dbReference type="ARBA" id="ARBA00022679"/>
    </source>
</evidence>
<feature type="transmembrane region" description="Helical" evidence="14">
    <location>
        <begin position="308"/>
        <end position="327"/>
    </location>
</feature>
<dbReference type="SMART" id="SM00388">
    <property type="entry name" value="HisKA"/>
    <property type="match status" value="1"/>
</dbReference>
<evidence type="ECO:0000256" key="13">
    <source>
        <dbReference type="ARBA" id="ARBA00070616"/>
    </source>
</evidence>
<comment type="function">
    <text evidence="12">Putative oxygen sensor; modulates the activity of FixJ, a transcriptional activator of nitrogen fixation fixK gene. FixL probably acts as a kinase that phosphorylates FixJ.</text>
</comment>
<dbReference type="InterPro" id="IPR003661">
    <property type="entry name" value="HisK_dim/P_dom"/>
</dbReference>
<dbReference type="Pfam" id="PF03924">
    <property type="entry name" value="CHASE"/>
    <property type="match status" value="1"/>
</dbReference>
<evidence type="ECO:0000256" key="4">
    <source>
        <dbReference type="ARBA" id="ARBA00022553"/>
    </source>
</evidence>
<evidence type="ECO:0000259" key="17">
    <source>
        <dbReference type="PROSITE" id="PS50113"/>
    </source>
</evidence>
<dbReference type="InterPro" id="IPR036097">
    <property type="entry name" value="HisK_dim/P_sf"/>
</dbReference>
<keyword evidence="9" id="KW-0067">ATP-binding</keyword>
<dbReference type="NCBIfam" id="TIGR00229">
    <property type="entry name" value="sensory_box"/>
    <property type="match status" value="2"/>
</dbReference>
<dbReference type="Pfam" id="PF08448">
    <property type="entry name" value="PAS_4"/>
    <property type="match status" value="1"/>
</dbReference>
<dbReference type="GO" id="GO:0016020">
    <property type="term" value="C:membrane"/>
    <property type="evidence" value="ECO:0007669"/>
    <property type="project" value="UniProtKB-SubCell"/>
</dbReference>
<dbReference type="PROSITE" id="PS50109">
    <property type="entry name" value="HIS_KIN"/>
    <property type="match status" value="1"/>
</dbReference>
<dbReference type="GO" id="GO:0005524">
    <property type="term" value="F:ATP binding"/>
    <property type="evidence" value="ECO:0007669"/>
    <property type="project" value="UniProtKB-KW"/>
</dbReference>
<dbReference type="KEGG" id="scor:J3U87_24785"/>
<sequence>MKIPDYLNLGKLGPIHWLVVTASLLLTLGAWHISSREAEERRRLQFEFQSSQIVALTIERMEKYEEALWAGVAAIQSHGHDIDVNVWKEFSTTLSIENRFPGINGIGVVHRVTPDQLEKYLEKEREHRPDFHIHPDHDQDAFWPIAYVEPVEINRQAVGLDMAHESHRFEAALKARDSGRVQATAPIVLVQDEEKTPGFLLYAPYFREGNIHTETERRKRFEGMVYAPFIMHKLMRGTLENRNRLVNIRIFDEADLLYDELSSDSADFDDDPLFQTQITTPMYGRTWVFAVQTTELFRQRYSTLQPTLILVGGIVIEGMLVCLFLILGHSGQRADRLAETITKDLKDSETKLQTTIDQMMEGLITINPRGTVLSFSKTAERIFEYTPDEVIGQTVNRLMPEPFKSEHDEYVARYLRTGEKKLIGKRRIVKATKKSGEVFPIELAVNEATSHGERYFIGTVRDLSEKARAEETMAQQQALLDAAVHASSSGFAMVNRVGQLIEVNEALASWLGYTRDDLIGMHFAQFLPRDKSDTLMHQMEGLLVGDNQNLLQETPFKRQDGHLVWGLLSAAQVRDSQDQTLCAVCHFMDIQVEKALQEELRHRNKELVQTNRDLKKSNEDLDQFAYIASHDLKAPLNAIHKIVGWLEEDCAGILPEDSTEHLGLLRSRSQRMMKLLDDLLMYSRVGRANYSTVSFNLHEMVEDLAHLMGVSESFTLRSPEVDLVLPRTPFELMLRNLISNAIKHHDKKQGRIDVQYRSQDGNHVITVADDGPGIPPALQEKALEMFQTLKPRDQVEGSGMGLAITQKIVRHYGGEITIQSDGVRGTSMIVRWPKIADENPVGTVSIPTEQAS</sequence>
<dbReference type="EMBL" id="CP071793">
    <property type="protein sequence ID" value="QTD48811.1"/>
    <property type="molecule type" value="Genomic_DNA"/>
</dbReference>
<dbReference type="RefSeq" id="WP_237378462.1">
    <property type="nucleotide sequence ID" value="NZ_CP071793.1"/>
</dbReference>
<evidence type="ECO:0000259" key="16">
    <source>
        <dbReference type="PROSITE" id="PS50112"/>
    </source>
</evidence>
<evidence type="ECO:0000256" key="14">
    <source>
        <dbReference type="SAM" id="Phobius"/>
    </source>
</evidence>
<feature type="domain" description="PAS" evidence="16">
    <location>
        <begin position="476"/>
        <end position="546"/>
    </location>
</feature>
<comment type="catalytic activity">
    <reaction evidence="1">
        <text>ATP + protein L-histidine = ADP + protein N-phospho-L-histidine.</text>
        <dbReference type="EC" id="2.7.13.3"/>
    </reaction>
</comment>
<feature type="domain" description="PAS" evidence="16">
    <location>
        <begin position="348"/>
        <end position="418"/>
    </location>
</feature>
<dbReference type="InterPro" id="IPR003594">
    <property type="entry name" value="HATPase_dom"/>
</dbReference>
<dbReference type="EC" id="2.7.13.3" evidence="3"/>
<evidence type="ECO:0000256" key="10">
    <source>
        <dbReference type="ARBA" id="ARBA00022989"/>
    </source>
</evidence>
<dbReference type="SMART" id="SM01079">
    <property type="entry name" value="CHASE"/>
    <property type="match status" value="1"/>
</dbReference>
<dbReference type="InterPro" id="IPR001610">
    <property type="entry name" value="PAC"/>
</dbReference>
<evidence type="ECO:0000256" key="8">
    <source>
        <dbReference type="ARBA" id="ARBA00022777"/>
    </source>
</evidence>
<dbReference type="Gene3D" id="3.30.450.20">
    <property type="entry name" value="PAS domain"/>
    <property type="match status" value="2"/>
</dbReference>
<dbReference type="InterPro" id="IPR042240">
    <property type="entry name" value="CHASE_sf"/>
</dbReference>
<dbReference type="SMART" id="SM00086">
    <property type="entry name" value="PAC"/>
    <property type="match status" value="2"/>
</dbReference>
<dbReference type="InterPro" id="IPR035965">
    <property type="entry name" value="PAS-like_dom_sf"/>
</dbReference>
<evidence type="ECO:0000259" key="15">
    <source>
        <dbReference type="PROSITE" id="PS50109"/>
    </source>
</evidence>
<name>A0A8A4TIY5_SULCO</name>
<dbReference type="CDD" id="cd00075">
    <property type="entry name" value="HATPase"/>
    <property type="match status" value="1"/>
</dbReference>
<evidence type="ECO:0000259" key="18">
    <source>
        <dbReference type="PROSITE" id="PS50839"/>
    </source>
</evidence>
<dbReference type="CDD" id="cd00130">
    <property type="entry name" value="PAS"/>
    <property type="match status" value="2"/>
</dbReference>
<dbReference type="SUPFAM" id="SSF55874">
    <property type="entry name" value="ATPase domain of HSP90 chaperone/DNA topoisomerase II/histidine kinase"/>
    <property type="match status" value="1"/>
</dbReference>
<dbReference type="PROSITE" id="PS50112">
    <property type="entry name" value="PAS"/>
    <property type="match status" value="2"/>
</dbReference>